<accession>A0A4R7EWL2</accession>
<protein>
    <submittedName>
        <fullName evidence="2">ElaA protein</fullName>
    </submittedName>
</protein>
<organism evidence="2 3">
    <name type="scientific">Myroides indicus</name>
    <dbReference type="NCBI Taxonomy" id="1323422"/>
    <lineage>
        <taxon>Bacteria</taxon>
        <taxon>Pseudomonadati</taxon>
        <taxon>Bacteroidota</taxon>
        <taxon>Flavobacteriia</taxon>
        <taxon>Flavobacteriales</taxon>
        <taxon>Flavobacteriaceae</taxon>
        <taxon>Myroides</taxon>
    </lineage>
</organism>
<evidence type="ECO:0000313" key="2">
    <source>
        <dbReference type="EMBL" id="TDS59554.1"/>
    </source>
</evidence>
<dbReference type="PANTHER" id="PTHR13355">
    <property type="entry name" value="GLUCOSAMINE 6-PHOSPHATE N-ACETYLTRANSFERASE"/>
    <property type="match status" value="1"/>
</dbReference>
<dbReference type="Gene3D" id="3.40.630.30">
    <property type="match status" value="1"/>
</dbReference>
<dbReference type="PROSITE" id="PS51186">
    <property type="entry name" value="GNAT"/>
    <property type="match status" value="1"/>
</dbReference>
<dbReference type="SUPFAM" id="SSF55729">
    <property type="entry name" value="Acyl-CoA N-acyltransferases (Nat)"/>
    <property type="match status" value="1"/>
</dbReference>
<dbReference type="GO" id="GO:0004343">
    <property type="term" value="F:glucosamine 6-phosphate N-acetyltransferase activity"/>
    <property type="evidence" value="ECO:0007669"/>
    <property type="project" value="TreeGrafter"/>
</dbReference>
<dbReference type="PANTHER" id="PTHR13355:SF11">
    <property type="entry name" value="GLUCOSAMINE 6-PHOSPHATE N-ACETYLTRANSFERASE"/>
    <property type="match status" value="1"/>
</dbReference>
<dbReference type="AlphaFoldDB" id="A0A4R7EWL2"/>
<reference evidence="2 3" key="1">
    <citation type="submission" date="2019-03" db="EMBL/GenBank/DDBJ databases">
        <title>Genomic Encyclopedia of Archaeal and Bacterial Type Strains, Phase II (KMG-II): from individual species to whole genera.</title>
        <authorList>
            <person name="Goeker M."/>
        </authorList>
    </citation>
    <scope>NUCLEOTIDE SEQUENCE [LARGE SCALE GENOMIC DNA]</scope>
    <source>
        <strain evidence="2 3">DSM 28213</strain>
    </source>
</reference>
<sequence length="152" mass="17813">MIHWHTKAFGELTLEEFYDIIQLRMDVFIVEQNCPYQELDGKDKHCLHIYATSEKQIIAYARIVPPGLSYPQISIGRVAIHENYRKKGLGKELIRHTIDKIEEEFGAQDIQIGAQCYLKKFYQSFGFYSVSDDYLEDGILHVDMVRKHKNTE</sequence>
<dbReference type="InterPro" id="IPR016181">
    <property type="entry name" value="Acyl_CoA_acyltransferase"/>
</dbReference>
<dbReference type="Pfam" id="PF13673">
    <property type="entry name" value="Acetyltransf_10"/>
    <property type="match status" value="1"/>
</dbReference>
<comment type="caution">
    <text evidence="2">The sequence shown here is derived from an EMBL/GenBank/DDBJ whole genome shotgun (WGS) entry which is preliminary data.</text>
</comment>
<evidence type="ECO:0000259" key="1">
    <source>
        <dbReference type="PROSITE" id="PS51186"/>
    </source>
</evidence>
<keyword evidence="3" id="KW-1185">Reference proteome</keyword>
<name>A0A4R7EWL2_9FLAO</name>
<dbReference type="Proteomes" id="UP000295215">
    <property type="component" value="Unassembled WGS sequence"/>
</dbReference>
<dbReference type="CDD" id="cd04301">
    <property type="entry name" value="NAT_SF"/>
    <property type="match status" value="1"/>
</dbReference>
<feature type="domain" description="N-acetyltransferase" evidence="1">
    <location>
        <begin position="7"/>
        <end position="152"/>
    </location>
</feature>
<proteinExistence type="predicted"/>
<evidence type="ECO:0000313" key="3">
    <source>
        <dbReference type="Proteomes" id="UP000295215"/>
    </source>
</evidence>
<dbReference type="InterPro" id="IPR039143">
    <property type="entry name" value="GNPNAT1-like"/>
</dbReference>
<dbReference type="InterPro" id="IPR000182">
    <property type="entry name" value="GNAT_dom"/>
</dbReference>
<gene>
    <name evidence="2" type="ORF">C8P70_1102</name>
</gene>
<dbReference type="EMBL" id="SOAG01000010">
    <property type="protein sequence ID" value="TDS59554.1"/>
    <property type="molecule type" value="Genomic_DNA"/>
</dbReference>